<sequence length="110" mass="12293">MMQRCIPVLFFLMSSLCVMADTNRTVLIEGCAEAVQIYANQQEYKTGAAMMTSLSEALRAGYCKGVLDEYGRSHYCGGDWLKRAQLIAHHKDAERLPPSTEDLLSEACRL</sequence>
<gene>
    <name evidence="2" type="ORF">WM43_14750</name>
</gene>
<evidence type="ECO:0000256" key="1">
    <source>
        <dbReference type="SAM" id="SignalP"/>
    </source>
</evidence>
<keyword evidence="1" id="KW-0732">Signal</keyword>
<protein>
    <submittedName>
        <fullName evidence="2">Uncharacterized protein</fullName>
    </submittedName>
</protein>
<dbReference type="Proteomes" id="UP000076809">
    <property type="component" value="Chromosome"/>
</dbReference>
<reference evidence="2 3" key="1">
    <citation type="journal article" date="2016" name="J. Clin. Microbiol.">
        <title>Detection and Whole-Genome Sequencing of Carbapenemase-Producing Aeromonas hydrophila Isolates from Routine Perirectal Surveillance Culture.</title>
        <authorList>
            <person name="Hughes H.Y."/>
            <person name="Conlan S.P."/>
            <person name="Lau A.F."/>
            <person name="Dekker J.P."/>
            <person name="Michelin A.V."/>
            <person name="Youn J.H."/>
            <person name="Henderson D.K."/>
            <person name="Frank K.M."/>
            <person name="Segre J.A."/>
            <person name="Palmore T.N."/>
        </authorList>
    </citation>
    <scope>NUCLEOTIDE SEQUENCE [LARGE SCALE GENOMIC DNA]</scope>
    <source>
        <strain evidence="2 3">AVNIH1</strain>
    </source>
</reference>
<dbReference type="AlphaFoldDB" id="A0AAC9FMI5"/>
<dbReference type="RefSeq" id="WP_064339279.1">
    <property type="nucleotide sequence ID" value="NZ_CP014774.1"/>
</dbReference>
<proteinExistence type="predicted"/>
<evidence type="ECO:0000313" key="2">
    <source>
        <dbReference type="EMBL" id="ANB53829.1"/>
    </source>
</evidence>
<dbReference type="EMBL" id="CP014774">
    <property type="protein sequence ID" value="ANB53829.1"/>
    <property type="molecule type" value="Genomic_DNA"/>
</dbReference>
<name>A0AAC9FMI5_AERVE</name>
<feature type="signal peptide" evidence="1">
    <location>
        <begin position="1"/>
        <end position="20"/>
    </location>
</feature>
<accession>A0AAC9FMI5</accession>
<feature type="chain" id="PRO_5042094519" evidence="1">
    <location>
        <begin position="21"/>
        <end position="110"/>
    </location>
</feature>
<organism evidence="2 3">
    <name type="scientific">Aeromonas veronii</name>
    <dbReference type="NCBI Taxonomy" id="654"/>
    <lineage>
        <taxon>Bacteria</taxon>
        <taxon>Pseudomonadati</taxon>
        <taxon>Pseudomonadota</taxon>
        <taxon>Gammaproteobacteria</taxon>
        <taxon>Aeromonadales</taxon>
        <taxon>Aeromonadaceae</taxon>
        <taxon>Aeromonas</taxon>
    </lineage>
</organism>
<evidence type="ECO:0000313" key="3">
    <source>
        <dbReference type="Proteomes" id="UP000076809"/>
    </source>
</evidence>